<evidence type="ECO:0000313" key="4">
    <source>
        <dbReference type="Proteomes" id="UP000694867"/>
    </source>
</evidence>
<dbReference type="AlphaFoldDB" id="A0AAJ6QWP7"/>
<protein>
    <submittedName>
        <fullName evidence="5">Protein bicaudal D-like</fullName>
    </submittedName>
</protein>
<proteinExistence type="inferred from homology"/>
<dbReference type="InterPro" id="IPR018477">
    <property type="entry name" value="BICD"/>
</dbReference>
<dbReference type="GO" id="GO:0034452">
    <property type="term" value="F:dynactin binding"/>
    <property type="evidence" value="ECO:0007669"/>
    <property type="project" value="TreeGrafter"/>
</dbReference>
<dbReference type="RefSeq" id="XP_003746233.1">
    <property type="nucleotide sequence ID" value="XM_003746185.1"/>
</dbReference>
<dbReference type="Gene3D" id="6.10.250.3110">
    <property type="match status" value="1"/>
</dbReference>
<dbReference type="GO" id="GO:0070507">
    <property type="term" value="P:regulation of microtubule cytoskeleton organization"/>
    <property type="evidence" value="ECO:0007669"/>
    <property type="project" value="TreeGrafter"/>
</dbReference>
<dbReference type="GO" id="GO:0005794">
    <property type="term" value="C:Golgi apparatus"/>
    <property type="evidence" value="ECO:0007669"/>
    <property type="project" value="TreeGrafter"/>
</dbReference>
<feature type="coiled-coil region" evidence="3">
    <location>
        <begin position="38"/>
        <end position="65"/>
    </location>
</feature>
<dbReference type="GO" id="GO:0070840">
    <property type="term" value="F:dynein complex binding"/>
    <property type="evidence" value="ECO:0007669"/>
    <property type="project" value="InterPro"/>
</dbReference>
<dbReference type="GeneID" id="100906420"/>
<organism evidence="4 5">
    <name type="scientific">Galendromus occidentalis</name>
    <name type="common">western predatory mite</name>
    <dbReference type="NCBI Taxonomy" id="34638"/>
    <lineage>
        <taxon>Eukaryota</taxon>
        <taxon>Metazoa</taxon>
        <taxon>Ecdysozoa</taxon>
        <taxon>Arthropoda</taxon>
        <taxon>Chelicerata</taxon>
        <taxon>Arachnida</taxon>
        <taxon>Acari</taxon>
        <taxon>Parasitiformes</taxon>
        <taxon>Mesostigmata</taxon>
        <taxon>Gamasina</taxon>
        <taxon>Phytoseioidea</taxon>
        <taxon>Phytoseiidae</taxon>
        <taxon>Typhlodrominae</taxon>
        <taxon>Galendromus</taxon>
    </lineage>
</organism>
<dbReference type="KEGG" id="goe:100906420"/>
<dbReference type="PANTHER" id="PTHR31233:SF6">
    <property type="entry name" value="PROTEIN BICAUDAL D"/>
    <property type="match status" value="1"/>
</dbReference>
<dbReference type="GO" id="GO:0008093">
    <property type="term" value="F:cytoskeletal anchor activity"/>
    <property type="evidence" value="ECO:0007669"/>
    <property type="project" value="InterPro"/>
</dbReference>
<dbReference type="Pfam" id="PF09730">
    <property type="entry name" value="BicD"/>
    <property type="match status" value="1"/>
</dbReference>
<dbReference type="GO" id="GO:0072393">
    <property type="term" value="P:microtubule anchoring at microtubule organizing center"/>
    <property type="evidence" value="ECO:0007669"/>
    <property type="project" value="TreeGrafter"/>
</dbReference>
<reference evidence="5" key="1">
    <citation type="submission" date="2025-08" db="UniProtKB">
        <authorList>
            <consortium name="RefSeq"/>
        </authorList>
    </citation>
    <scope>IDENTIFICATION</scope>
</reference>
<dbReference type="PANTHER" id="PTHR31233">
    <property type="entry name" value="BICAUDAL D FAMILY MEMBER"/>
    <property type="match status" value="1"/>
</dbReference>
<evidence type="ECO:0000313" key="5">
    <source>
        <dbReference type="RefSeq" id="XP_003746233.1"/>
    </source>
</evidence>
<keyword evidence="4" id="KW-1185">Reference proteome</keyword>
<feature type="coiled-coil region" evidence="3">
    <location>
        <begin position="102"/>
        <end position="237"/>
    </location>
</feature>
<evidence type="ECO:0000256" key="2">
    <source>
        <dbReference type="ARBA" id="ARBA00023054"/>
    </source>
</evidence>
<dbReference type="Proteomes" id="UP000694867">
    <property type="component" value="Unplaced"/>
</dbReference>
<feature type="coiled-coil region" evidence="3">
    <location>
        <begin position="276"/>
        <end position="324"/>
    </location>
</feature>
<keyword evidence="2 3" id="KW-0175">Coiled coil</keyword>
<comment type="similarity">
    <text evidence="1">Belongs to the BicD family.</text>
</comment>
<name>A0AAJ6QWP7_9ACAR</name>
<evidence type="ECO:0000256" key="3">
    <source>
        <dbReference type="SAM" id="Coils"/>
    </source>
</evidence>
<accession>A0AAJ6QWP7</accession>
<sequence length="365" mass="41766">MNTDVQSSEFSRLCFELEQANQEKIQSARLGLLLLNENTELTRRCEELEASYDEARTELSILREALRKAHTHQRISVSTGIEQEVSLLQESAEREASLGFSLQNLERDLVHARQELRRVTAERDRMIAGTSKLRDSKETLGSANKGLRCELRDLKIKQEQLINENNELEKENIALQQQVSKLRQSQSKSDALEYEARRLAEEVESLNRQLVEITDEKDSYEKRMLAALELLQAEREEEFSLQGSLEQENEAAALRAELDREATVAPLRISTAGDLFDEFHQTIRSLEEQLTAAKLENESLSKALEECERQLEQSRSALGIANNTFNQLGKRVGSMMLQAEKVGLDHVTSLQRIGWKKMLRLDRLI</sequence>
<dbReference type="GO" id="GO:0005829">
    <property type="term" value="C:cytosol"/>
    <property type="evidence" value="ECO:0007669"/>
    <property type="project" value="TreeGrafter"/>
</dbReference>
<evidence type="ECO:0000256" key="1">
    <source>
        <dbReference type="ARBA" id="ARBA00010061"/>
    </source>
</evidence>
<gene>
    <name evidence="5" type="primary">LOC100906420</name>
</gene>